<sequence length="167" mass="18736">MNIHTLDKATIINELNVGAGINTAVNQGRRADFALLVSMFSNDVRDNTPVEEIEQKVTSDDILREQFELATPQALRSNQDTYSRSAKQAELFHASSIVSTRLSHGLNPDALAYLPEQTHDLPEEVYHNLSGHERRRLAEPKSQATIPQDIYKQMSVARLSHQMQISA</sequence>
<dbReference type="AlphaFoldDB" id="A0A2N8ZBD0"/>
<dbReference type="OrthoDB" id="7061360at2"/>
<proteinExistence type="predicted"/>
<dbReference type="EMBL" id="LT960611">
    <property type="protein sequence ID" value="SON49225.1"/>
    <property type="molecule type" value="Genomic_DNA"/>
</dbReference>
<protein>
    <submittedName>
        <fullName evidence="1">Putative Ribosomal S4P (Gammaproteobacterial)</fullName>
    </submittedName>
</protein>
<dbReference type="RefSeq" id="WP_102521927.1">
    <property type="nucleotide sequence ID" value="NZ_LT960611.1"/>
</dbReference>
<dbReference type="InterPro" id="IPR021879">
    <property type="entry name" value="VC2046_fam"/>
</dbReference>
<dbReference type="Proteomes" id="UP000235828">
    <property type="component" value="Chromosome A"/>
</dbReference>
<evidence type="ECO:0000313" key="1">
    <source>
        <dbReference type="EMBL" id="SON49225.1"/>
    </source>
</evidence>
<keyword evidence="2" id="KW-1185">Reference proteome</keyword>
<dbReference type="Pfam" id="PF11993">
    <property type="entry name" value="VC2046"/>
    <property type="match status" value="1"/>
</dbReference>
<organism evidence="1 2">
    <name type="scientific">Vibrio tapetis subsp. tapetis</name>
    <dbReference type="NCBI Taxonomy" id="1671868"/>
    <lineage>
        <taxon>Bacteria</taxon>
        <taxon>Pseudomonadati</taxon>
        <taxon>Pseudomonadota</taxon>
        <taxon>Gammaproteobacteria</taxon>
        <taxon>Vibrionales</taxon>
        <taxon>Vibrionaceae</taxon>
        <taxon>Vibrio</taxon>
    </lineage>
</organism>
<reference evidence="1 2" key="1">
    <citation type="submission" date="2017-10" db="EMBL/GenBank/DDBJ databases">
        <authorList>
            <person name="Banno H."/>
            <person name="Chua N.-H."/>
        </authorList>
    </citation>
    <scope>NUCLEOTIDE SEQUENCE [LARGE SCALE GENOMIC DNA]</scope>
    <source>
        <strain evidence="1">Vibrio tapetis CECT4600</strain>
    </source>
</reference>
<evidence type="ECO:0000313" key="2">
    <source>
        <dbReference type="Proteomes" id="UP000235828"/>
    </source>
</evidence>
<gene>
    <name evidence="1" type="ORF">VTAP4600_A1246</name>
</gene>
<dbReference type="KEGG" id="vta:A1246"/>
<accession>A0A2N8ZBD0</accession>
<name>A0A2N8ZBD0_9VIBR</name>